<feature type="region of interest" description="Disordered" evidence="1">
    <location>
        <begin position="54"/>
        <end position="110"/>
    </location>
</feature>
<dbReference type="AlphaFoldDB" id="A0AAD6JRQ5"/>
<dbReference type="Proteomes" id="UP001162972">
    <property type="component" value="Chromosome 9"/>
</dbReference>
<evidence type="ECO:0000313" key="3">
    <source>
        <dbReference type="EMBL" id="KAJ6409997.1"/>
    </source>
</evidence>
<reference evidence="3 4" key="1">
    <citation type="journal article" date="2023" name="Int. J. Mol. Sci.">
        <title>De Novo Assembly and Annotation of 11 Diverse Shrub Willow (Salix) Genomes Reveals Novel Gene Organization in Sex-Linked Regions.</title>
        <authorList>
            <person name="Hyden B."/>
            <person name="Feng K."/>
            <person name="Yates T.B."/>
            <person name="Jawdy S."/>
            <person name="Cereghino C."/>
            <person name="Smart L.B."/>
            <person name="Muchero W."/>
        </authorList>
    </citation>
    <scope>NUCLEOTIDE SEQUENCE [LARGE SCALE GENOMIC DNA]</scope>
    <source>
        <tissue evidence="3">Shoot tip</tissue>
    </source>
</reference>
<name>A0AAD6JRQ5_9ROSI</name>
<organism evidence="3 4">
    <name type="scientific">Salix udensis</name>
    <dbReference type="NCBI Taxonomy" id="889485"/>
    <lineage>
        <taxon>Eukaryota</taxon>
        <taxon>Viridiplantae</taxon>
        <taxon>Streptophyta</taxon>
        <taxon>Embryophyta</taxon>
        <taxon>Tracheophyta</taxon>
        <taxon>Spermatophyta</taxon>
        <taxon>Magnoliopsida</taxon>
        <taxon>eudicotyledons</taxon>
        <taxon>Gunneridae</taxon>
        <taxon>Pentapetalae</taxon>
        <taxon>rosids</taxon>
        <taxon>fabids</taxon>
        <taxon>Malpighiales</taxon>
        <taxon>Salicaceae</taxon>
        <taxon>Saliceae</taxon>
        <taxon>Salix</taxon>
    </lineage>
</organism>
<feature type="domain" description="DUF630" evidence="2">
    <location>
        <begin position="1"/>
        <end position="52"/>
    </location>
</feature>
<protein>
    <recommendedName>
        <fullName evidence="2">DUF630 domain-containing protein</fullName>
    </recommendedName>
</protein>
<proteinExistence type="predicted"/>
<evidence type="ECO:0000259" key="2">
    <source>
        <dbReference type="Pfam" id="PF04783"/>
    </source>
</evidence>
<dbReference type="PANTHER" id="PTHR21450">
    <property type="entry name" value="PROTEIN ALTERED PHOSPHATE STARVATION RESPONSE 1"/>
    <property type="match status" value="1"/>
</dbReference>
<dbReference type="PANTHER" id="PTHR21450:SF41">
    <property type="entry name" value="RNA POLYMERASE SUBUNIT BETA, PUTATIVE (DUF630 AND DUF632)-RELATED"/>
    <property type="match status" value="1"/>
</dbReference>
<accession>A0AAD6JRQ5</accession>
<feature type="compositionally biased region" description="Polar residues" evidence="1">
    <location>
        <begin position="56"/>
        <end position="76"/>
    </location>
</feature>
<sequence>MGCTTSKLDDLPAVALCRERCTYLDDAIQQRFALAEAHIAYIHSLKRIGEDIKAVGSSSPKKGHQYSHSNSGSHIQFDTDEDDEDDISHLHHSDNSSPLHSHGEGSGDDDVAVEVIFSI</sequence>
<dbReference type="Pfam" id="PF04783">
    <property type="entry name" value="DUF630"/>
    <property type="match status" value="1"/>
</dbReference>
<comment type="caution">
    <text evidence="3">The sequence shown here is derived from an EMBL/GenBank/DDBJ whole genome shotgun (WGS) entry which is preliminary data.</text>
</comment>
<dbReference type="EMBL" id="JAPFFJ010000015">
    <property type="protein sequence ID" value="KAJ6409997.1"/>
    <property type="molecule type" value="Genomic_DNA"/>
</dbReference>
<gene>
    <name evidence="3" type="ORF">OIU84_009485</name>
</gene>
<dbReference type="InterPro" id="IPR006868">
    <property type="entry name" value="DUF630"/>
</dbReference>
<evidence type="ECO:0000313" key="4">
    <source>
        <dbReference type="Proteomes" id="UP001162972"/>
    </source>
</evidence>
<keyword evidence="4" id="KW-1185">Reference proteome</keyword>
<evidence type="ECO:0000256" key="1">
    <source>
        <dbReference type="SAM" id="MobiDB-lite"/>
    </source>
</evidence>